<sequence length="88" mass="10287">MFKTSTYFLQLCRPCPIQKQKSRKCPKHQYQRKIKNFHVSEFGSSLKLKEGAHRGGGGVGIRNFFRKIPQILMFFQDSTMFILSTTQK</sequence>
<dbReference type="InParanoid" id="V4U7J4"/>
<reference evidence="1 2" key="1">
    <citation type="submission" date="2013-10" db="EMBL/GenBank/DDBJ databases">
        <authorList>
            <consortium name="International Citrus Genome Consortium"/>
            <person name="Jenkins J."/>
            <person name="Schmutz J."/>
            <person name="Prochnik S."/>
            <person name="Rokhsar D."/>
            <person name="Gmitter F."/>
            <person name="Ollitrault P."/>
            <person name="Machado M."/>
            <person name="Talon M."/>
            <person name="Wincker P."/>
            <person name="Jaillon O."/>
            <person name="Morgante M."/>
        </authorList>
    </citation>
    <scope>NUCLEOTIDE SEQUENCE</scope>
    <source>
        <strain evidence="2">cv. Clemenules</strain>
    </source>
</reference>
<accession>V4U7J4</accession>
<evidence type="ECO:0000313" key="2">
    <source>
        <dbReference type="Proteomes" id="UP000030687"/>
    </source>
</evidence>
<gene>
    <name evidence="1" type="ORF">CICLE_v10006331mg</name>
</gene>
<dbReference type="AlphaFoldDB" id="V4U7J4"/>
<dbReference type="EMBL" id="KI537036">
    <property type="protein sequence ID" value="ESR35209.1"/>
    <property type="molecule type" value="Genomic_DNA"/>
</dbReference>
<name>V4U7J4_CITCL</name>
<dbReference type="Proteomes" id="UP000030687">
    <property type="component" value="Unassembled WGS sequence"/>
</dbReference>
<proteinExistence type="predicted"/>
<dbReference type="KEGG" id="cic:CICLE_v10006331mg"/>
<evidence type="ECO:0000313" key="1">
    <source>
        <dbReference type="EMBL" id="ESR35209.1"/>
    </source>
</evidence>
<dbReference type="Gramene" id="ESR35209">
    <property type="protein sequence ID" value="ESR35209"/>
    <property type="gene ID" value="CICLE_v10006331mg"/>
</dbReference>
<protein>
    <submittedName>
        <fullName evidence="1">Uncharacterized protein</fullName>
    </submittedName>
</protein>
<keyword evidence="2" id="KW-1185">Reference proteome</keyword>
<organism evidence="1 2">
    <name type="scientific">Citrus clementina</name>
    <name type="common">Clementine</name>
    <name type="synonym">Citrus deliciosa x Citrus sinensis</name>
    <dbReference type="NCBI Taxonomy" id="85681"/>
    <lineage>
        <taxon>Eukaryota</taxon>
        <taxon>Viridiplantae</taxon>
        <taxon>Streptophyta</taxon>
        <taxon>Embryophyta</taxon>
        <taxon>Tracheophyta</taxon>
        <taxon>Spermatophyta</taxon>
        <taxon>Magnoliopsida</taxon>
        <taxon>eudicotyledons</taxon>
        <taxon>Gunneridae</taxon>
        <taxon>Pentapetalae</taxon>
        <taxon>rosids</taxon>
        <taxon>malvids</taxon>
        <taxon>Sapindales</taxon>
        <taxon>Rutaceae</taxon>
        <taxon>Aurantioideae</taxon>
        <taxon>Citrus</taxon>
    </lineage>
</organism>